<reference evidence="4" key="2">
    <citation type="submission" date="2024-04" db="EMBL/GenBank/DDBJ databases">
        <authorList>
            <person name="Chen Y."/>
            <person name="Shah S."/>
            <person name="Dougan E. K."/>
            <person name="Thang M."/>
            <person name="Chan C."/>
        </authorList>
    </citation>
    <scope>NUCLEOTIDE SEQUENCE [LARGE SCALE GENOMIC DNA]</scope>
</reference>
<feature type="region of interest" description="Disordered" evidence="2">
    <location>
        <begin position="1"/>
        <end position="36"/>
    </location>
</feature>
<feature type="compositionally biased region" description="Low complexity" evidence="2">
    <location>
        <begin position="341"/>
        <end position="352"/>
    </location>
</feature>
<dbReference type="EMBL" id="CAMXCT010001724">
    <property type="protein sequence ID" value="CAI3992521.1"/>
    <property type="molecule type" value="Genomic_DNA"/>
</dbReference>
<dbReference type="EMBL" id="CAMXCT020001724">
    <property type="protein sequence ID" value="CAL1145896.1"/>
    <property type="molecule type" value="Genomic_DNA"/>
</dbReference>
<sequence length="372" mass="40351">MGKRGAPKSEPKAKAKAKSAPRASSSSPKPQCMTEDELGEYRLLHSKLTYRSKSGVAGADEALQQLKLNRQMVLDKFRGDKSMSWVPSMVHSLDYTSVNAVAKKSEWLNSFQIMQKLGLSPAQIKADADANALFEATLDTLPQKDHYVQALQEKGMKLYEWSEECAEEKVGSSEKMSINATGSASSAPKNKALPGAADAKGGPGLVVNYDQVCNSSRGLMKRQIKELEKLSSKLRKLRADVPQKDNEHLMDDMKKCETKLNASLEDLTSCLCEHPNGGSEDIHNKFKAVLDESIVVKSAAEKAEILAKDAINSYNMKIDEELTAELEKAEAAEAEAKAAKAKPGNSNSNESGSGDDEKKDEKNPDNANGSAA</sequence>
<accession>A0A9P1CJH4</accession>
<evidence type="ECO:0000256" key="1">
    <source>
        <dbReference type="SAM" id="Coils"/>
    </source>
</evidence>
<dbReference type="EMBL" id="CAMXCT030001724">
    <property type="protein sequence ID" value="CAL4779833.1"/>
    <property type="molecule type" value="Genomic_DNA"/>
</dbReference>
<evidence type="ECO:0000256" key="2">
    <source>
        <dbReference type="SAM" id="MobiDB-lite"/>
    </source>
</evidence>
<proteinExistence type="predicted"/>
<evidence type="ECO:0000313" key="4">
    <source>
        <dbReference type="EMBL" id="CAL1145896.1"/>
    </source>
</evidence>
<evidence type="ECO:0000313" key="3">
    <source>
        <dbReference type="EMBL" id="CAI3992521.1"/>
    </source>
</evidence>
<protein>
    <submittedName>
        <fullName evidence="3">Uncharacterized protein</fullName>
    </submittedName>
</protein>
<feature type="region of interest" description="Disordered" evidence="2">
    <location>
        <begin position="329"/>
        <end position="372"/>
    </location>
</feature>
<organism evidence="3">
    <name type="scientific">Cladocopium goreaui</name>
    <dbReference type="NCBI Taxonomy" id="2562237"/>
    <lineage>
        <taxon>Eukaryota</taxon>
        <taxon>Sar</taxon>
        <taxon>Alveolata</taxon>
        <taxon>Dinophyceae</taxon>
        <taxon>Suessiales</taxon>
        <taxon>Symbiodiniaceae</taxon>
        <taxon>Cladocopium</taxon>
    </lineage>
</organism>
<reference evidence="3" key="1">
    <citation type="submission" date="2022-10" db="EMBL/GenBank/DDBJ databases">
        <authorList>
            <person name="Chen Y."/>
            <person name="Dougan E. K."/>
            <person name="Chan C."/>
            <person name="Rhodes N."/>
            <person name="Thang M."/>
        </authorList>
    </citation>
    <scope>NUCLEOTIDE SEQUENCE</scope>
</reference>
<feature type="compositionally biased region" description="Basic and acidic residues" evidence="2">
    <location>
        <begin position="329"/>
        <end position="338"/>
    </location>
</feature>
<keyword evidence="1" id="KW-0175">Coiled coil</keyword>
<dbReference type="AlphaFoldDB" id="A0A9P1CJH4"/>
<feature type="coiled-coil region" evidence="1">
    <location>
        <begin position="220"/>
        <end position="247"/>
    </location>
</feature>
<gene>
    <name evidence="3" type="ORF">C1SCF055_LOCUS19346</name>
</gene>
<keyword evidence="5" id="KW-1185">Reference proteome</keyword>
<name>A0A9P1CJH4_9DINO</name>
<comment type="caution">
    <text evidence="3">The sequence shown here is derived from an EMBL/GenBank/DDBJ whole genome shotgun (WGS) entry which is preliminary data.</text>
</comment>
<feature type="compositionally biased region" description="Basic and acidic residues" evidence="2">
    <location>
        <begin position="355"/>
        <end position="364"/>
    </location>
</feature>
<dbReference type="Proteomes" id="UP001152797">
    <property type="component" value="Unassembled WGS sequence"/>
</dbReference>
<feature type="compositionally biased region" description="Low complexity" evidence="2">
    <location>
        <begin position="20"/>
        <end position="30"/>
    </location>
</feature>
<evidence type="ECO:0000313" key="5">
    <source>
        <dbReference type="Proteomes" id="UP001152797"/>
    </source>
</evidence>